<keyword evidence="2" id="KW-1185">Reference proteome</keyword>
<gene>
    <name evidence="1" type="ORF">Cch02nite_77430</name>
</gene>
<evidence type="ECO:0008006" key="3">
    <source>
        <dbReference type="Google" id="ProtNLM"/>
    </source>
</evidence>
<name>A0A8J3KFV8_9ACTN</name>
<dbReference type="SUPFAM" id="SSF140453">
    <property type="entry name" value="EsxAB dimer-like"/>
    <property type="match status" value="1"/>
</dbReference>
<organism evidence="1 2">
    <name type="scientific">Catellatospora chokoriensis</name>
    <dbReference type="NCBI Taxonomy" id="310353"/>
    <lineage>
        <taxon>Bacteria</taxon>
        <taxon>Bacillati</taxon>
        <taxon>Actinomycetota</taxon>
        <taxon>Actinomycetes</taxon>
        <taxon>Micromonosporales</taxon>
        <taxon>Micromonosporaceae</taxon>
        <taxon>Catellatospora</taxon>
    </lineage>
</organism>
<evidence type="ECO:0000313" key="1">
    <source>
        <dbReference type="EMBL" id="GIF94299.1"/>
    </source>
</evidence>
<comment type="caution">
    <text evidence="1">The sequence shown here is derived from an EMBL/GenBank/DDBJ whole genome shotgun (WGS) entry which is preliminary data.</text>
</comment>
<protein>
    <recommendedName>
        <fullName evidence="3">WXG100 family type VII secretion target</fullName>
    </recommendedName>
</protein>
<dbReference type="InterPro" id="IPR036689">
    <property type="entry name" value="ESAT-6-like_sf"/>
</dbReference>
<accession>A0A8J3KFV8</accession>
<dbReference type="EMBL" id="BONG01000090">
    <property type="protein sequence ID" value="GIF94299.1"/>
    <property type="molecule type" value="Genomic_DNA"/>
</dbReference>
<evidence type="ECO:0000313" key="2">
    <source>
        <dbReference type="Proteomes" id="UP000619293"/>
    </source>
</evidence>
<dbReference type="AlphaFoldDB" id="A0A8J3KFV8"/>
<dbReference type="Proteomes" id="UP000619293">
    <property type="component" value="Unassembled WGS sequence"/>
</dbReference>
<dbReference type="RefSeq" id="WP_191841356.1">
    <property type="nucleotide sequence ID" value="NZ_BAAALB010000058.1"/>
</dbReference>
<proteinExistence type="predicted"/>
<sequence length="98" mass="10843">MARLLKVDTGAVDGVGHRLLMAGSQVDAHRQNLERGLGATPNAWGRDDEFARKFAEQYRPGHDEVLEGTRNLARLLSDMGEHVRTTGKFFGAVEHDNT</sequence>
<reference evidence="1 2" key="1">
    <citation type="submission" date="2021-01" db="EMBL/GenBank/DDBJ databases">
        <title>Whole genome shotgun sequence of Catellatospora chokoriensis NBRC 107358.</title>
        <authorList>
            <person name="Komaki H."/>
            <person name="Tamura T."/>
        </authorList>
    </citation>
    <scope>NUCLEOTIDE SEQUENCE [LARGE SCALE GENOMIC DNA]</scope>
    <source>
        <strain evidence="1 2">NBRC 107358</strain>
    </source>
</reference>